<sequence length="197" mass="21765">MRRSNGCARRCGRSAPAAIVESVKRPANSRRRSGNYARHDVKGLTTFIAVARTLLLFCLPFLLSAGFPMKLQQYMTTLTWSVGRGCLILGRQRPEKIELDLRGGMPMATYEYRCPDCGRFEVHLPIGTATATGECPACHRPSPRVFSSPYLSRVPSAVAAALTREERSQEAPEVITSAPPKRREPPPHPALARLPRP</sequence>
<dbReference type="EMBL" id="JBHUCM010000008">
    <property type="protein sequence ID" value="MFD1537103.1"/>
    <property type="molecule type" value="Genomic_DNA"/>
</dbReference>
<evidence type="ECO:0000256" key="2">
    <source>
        <dbReference type="SAM" id="Phobius"/>
    </source>
</evidence>
<evidence type="ECO:0000313" key="5">
    <source>
        <dbReference type="Proteomes" id="UP001597097"/>
    </source>
</evidence>
<keyword evidence="2" id="KW-0812">Transmembrane</keyword>
<feature type="region of interest" description="Disordered" evidence="1">
    <location>
        <begin position="161"/>
        <end position="197"/>
    </location>
</feature>
<dbReference type="RefSeq" id="WP_372455078.1">
    <property type="nucleotide sequence ID" value="NZ_JAHKRM010000027.1"/>
</dbReference>
<comment type="caution">
    <text evidence="4">The sequence shown here is derived from an EMBL/GenBank/DDBJ whole genome shotgun (WGS) entry which is preliminary data.</text>
</comment>
<reference evidence="5" key="1">
    <citation type="journal article" date="2019" name="Int. J. Syst. Evol. Microbiol.">
        <title>The Global Catalogue of Microorganisms (GCM) 10K type strain sequencing project: providing services to taxonomists for standard genome sequencing and annotation.</title>
        <authorList>
            <consortium name="The Broad Institute Genomics Platform"/>
            <consortium name="The Broad Institute Genome Sequencing Center for Infectious Disease"/>
            <person name="Wu L."/>
            <person name="Ma J."/>
        </authorList>
    </citation>
    <scope>NUCLEOTIDE SEQUENCE [LARGE SCALE GENOMIC DNA]</scope>
    <source>
        <strain evidence="5">CGMCC 1.15399</strain>
    </source>
</reference>
<name>A0ABW4G4J2_9ACTN</name>
<dbReference type="InterPro" id="IPR013429">
    <property type="entry name" value="Regulatory_FmdB_Zinc_ribbon"/>
</dbReference>
<evidence type="ECO:0000256" key="1">
    <source>
        <dbReference type="SAM" id="MobiDB-lite"/>
    </source>
</evidence>
<keyword evidence="2" id="KW-1133">Transmembrane helix</keyword>
<dbReference type="Pfam" id="PF09723">
    <property type="entry name" value="Zn_ribbon_8"/>
    <property type="match status" value="1"/>
</dbReference>
<dbReference type="SMART" id="SM00834">
    <property type="entry name" value="CxxC_CXXC_SSSS"/>
    <property type="match status" value="1"/>
</dbReference>
<protein>
    <submittedName>
        <fullName evidence="4">FmdB family zinc ribbon protein</fullName>
    </submittedName>
</protein>
<keyword evidence="2" id="KW-0472">Membrane</keyword>
<keyword evidence="5" id="KW-1185">Reference proteome</keyword>
<evidence type="ECO:0000313" key="4">
    <source>
        <dbReference type="EMBL" id="MFD1537103.1"/>
    </source>
</evidence>
<dbReference type="NCBIfam" id="TIGR02605">
    <property type="entry name" value="CxxC_CxxC_SSSS"/>
    <property type="match status" value="1"/>
</dbReference>
<dbReference type="Proteomes" id="UP001597097">
    <property type="component" value="Unassembled WGS sequence"/>
</dbReference>
<feature type="domain" description="Putative regulatory protein FmdB zinc ribbon" evidence="3">
    <location>
        <begin position="107"/>
        <end position="147"/>
    </location>
</feature>
<organism evidence="4 5">
    <name type="scientific">Nonomuraea guangzhouensis</name>
    <dbReference type="NCBI Taxonomy" id="1291555"/>
    <lineage>
        <taxon>Bacteria</taxon>
        <taxon>Bacillati</taxon>
        <taxon>Actinomycetota</taxon>
        <taxon>Actinomycetes</taxon>
        <taxon>Streptosporangiales</taxon>
        <taxon>Streptosporangiaceae</taxon>
        <taxon>Nonomuraea</taxon>
    </lineage>
</organism>
<accession>A0ABW4G4J2</accession>
<feature type="transmembrane region" description="Helical" evidence="2">
    <location>
        <begin position="41"/>
        <end position="63"/>
    </location>
</feature>
<gene>
    <name evidence="4" type="ORF">ACFSJ0_08670</name>
</gene>
<evidence type="ECO:0000259" key="3">
    <source>
        <dbReference type="SMART" id="SM00834"/>
    </source>
</evidence>
<proteinExistence type="predicted"/>